<dbReference type="STRING" id="97359.A0A550BVU4"/>
<gene>
    <name evidence="2" type="ORF">BD626DRAFT_587169</name>
</gene>
<accession>A0A550BVU4</accession>
<dbReference type="AlphaFoldDB" id="A0A550BVU4"/>
<feature type="compositionally biased region" description="Pro residues" evidence="1">
    <location>
        <begin position="395"/>
        <end position="405"/>
    </location>
</feature>
<evidence type="ECO:0000313" key="3">
    <source>
        <dbReference type="Proteomes" id="UP000320762"/>
    </source>
</evidence>
<sequence length="818" mass="88434">MSGTTPPIATLPNSGCPVNPGVPDSFDFARHKADVPEIEDFTLTLKERHARNKQREIVNDASREITQKCKEDRAAQPDVGPTILPLYAYTVDEIHLCFTMSHSWPALPECCQAKVVTFSREAADAKSAKKDLAHTDVLLSARPLHPMGTVVETAVPECYSVSIGHGVFPPITFFDDNTMLAIGASASVPTLSLQGIRCADGAKAPKVPDYAMMIKRGIGFNDIDPLACKMTHSKYLKFFGRLVTTIKGRTDYVTPLQPGECYLDVELTRHHQYFTSGEDSEELFHAWYPLERRNRYRILGGKAFTKDEYDGDWMVERARARRNVSSYRSPWAPGGPEFVPALGYDGASAAAVASSAYTHHQVGSVRAFPGADHGPRKAPRAMYDSWAGASAHAPSPTPAAAPVPSVPAASAGGQDGFRSNSAGSPSAPCCLNCGGDHLVARHPSEEHNVWSDGVPRFSALTRGASGRPNLVRASDNAPICVNWNLRKCPLPDNHNGGRLHCCAWCGGKHACLSRDPSCTRIDSGRVQLNCSWFSISYTSPPPTTPPTQSLAVIWVSRPSAPRAHSSSLEPSPSVFGTLMFRSMLEKAARATSGGNAESSSSPRGAAPGTHTLYGRRPPATSNARYGAPSRAGGGAAPRATRTVTRAAELLRKRYGHEALAVRASALASLKSKKWRRPSAGNERTYSPYRPDVPASQRILAWVTPFTFIQQASMDTLRPELQAKLLMTLIGRYEERTLASYGAGCLRFTQCSASRMPLTLSWPRSDQAQARFGLAGPEGPLHPRAAFATGSAGSLRSVWVARVCFRPFPHGLRHCPASA</sequence>
<feature type="region of interest" description="Disordered" evidence="1">
    <location>
        <begin position="387"/>
        <end position="420"/>
    </location>
</feature>
<feature type="region of interest" description="Disordered" evidence="1">
    <location>
        <begin position="587"/>
        <end position="640"/>
    </location>
</feature>
<evidence type="ECO:0000256" key="1">
    <source>
        <dbReference type="SAM" id="MobiDB-lite"/>
    </source>
</evidence>
<reference evidence="2 3" key="1">
    <citation type="journal article" date="2019" name="New Phytol.">
        <title>Comparative genomics reveals unique wood-decay strategies and fruiting body development in the Schizophyllaceae.</title>
        <authorList>
            <person name="Almasi E."/>
            <person name="Sahu N."/>
            <person name="Krizsan K."/>
            <person name="Balint B."/>
            <person name="Kovacs G.M."/>
            <person name="Kiss B."/>
            <person name="Cseklye J."/>
            <person name="Drula E."/>
            <person name="Henrissat B."/>
            <person name="Nagy I."/>
            <person name="Chovatia M."/>
            <person name="Adam C."/>
            <person name="LaButti K."/>
            <person name="Lipzen A."/>
            <person name="Riley R."/>
            <person name="Grigoriev I.V."/>
            <person name="Nagy L.G."/>
        </authorList>
    </citation>
    <scope>NUCLEOTIDE SEQUENCE [LARGE SCALE GENOMIC DNA]</scope>
    <source>
        <strain evidence="2 3">NL-1724</strain>
    </source>
</reference>
<protein>
    <submittedName>
        <fullName evidence="2">Uncharacterized protein</fullName>
    </submittedName>
</protein>
<organism evidence="2 3">
    <name type="scientific">Schizophyllum amplum</name>
    <dbReference type="NCBI Taxonomy" id="97359"/>
    <lineage>
        <taxon>Eukaryota</taxon>
        <taxon>Fungi</taxon>
        <taxon>Dikarya</taxon>
        <taxon>Basidiomycota</taxon>
        <taxon>Agaricomycotina</taxon>
        <taxon>Agaricomycetes</taxon>
        <taxon>Agaricomycetidae</taxon>
        <taxon>Agaricales</taxon>
        <taxon>Schizophyllaceae</taxon>
        <taxon>Schizophyllum</taxon>
    </lineage>
</organism>
<comment type="caution">
    <text evidence="2">The sequence shown here is derived from an EMBL/GenBank/DDBJ whole genome shotgun (WGS) entry which is preliminary data.</text>
</comment>
<feature type="compositionally biased region" description="Low complexity" evidence="1">
    <location>
        <begin position="623"/>
        <end position="640"/>
    </location>
</feature>
<dbReference type="Proteomes" id="UP000320762">
    <property type="component" value="Unassembled WGS sequence"/>
</dbReference>
<dbReference type="EMBL" id="VDMD01000062">
    <property type="protein sequence ID" value="TRM56679.1"/>
    <property type="molecule type" value="Genomic_DNA"/>
</dbReference>
<evidence type="ECO:0000313" key="2">
    <source>
        <dbReference type="EMBL" id="TRM56679.1"/>
    </source>
</evidence>
<keyword evidence="3" id="KW-1185">Reference proteome</keyword>
<feature type="compositionally biased region" description="Polar residues" evidence="1">
    <location>
        <begin position="592"/>
        <end position="602"/>
    </location>
</feature>
<dbReference type="OrthoDB" id="3068271at2759"/>
<name>A0A550BVU4_9AGAR</name>
<proteinExistence type="predicted"/>